<proteinExistence type="predicted"/>
<dbReference type="Proteomes" id="UP000325811">
    <property type="component" value="Plasmid pI"/>
</dbReference>
<geneLocation type="plasmid" evidence="1 2">
    <name>pI</name>
</geneLocation>
<dbReference type="EMBL" id="LR699555">
    <property type="protein sequence ID" value="VVD30917.1"/>
    <property type="molecule type" value="Genomic_DNA"/>
</dbReference>
<keyword evidence="2" id="KW-1185">Reference proteome</keyword>
<evidence type="ECO:0000313" key="2">
    <source>
        <dbReference type="Proteomes" id="UP000325811"/>
    </source>
</evidence>
<dbReference type="KEGG" id="pdio:PDMSB3_0081.2"/>
<gene>
    <name evidence="1" type="ORF">PDMSB3_0081</name>
</gene>
<reference evidence="1 2" key="1">
    <citation type="submission" date="2019-08" db="EMBL/GenBank/DDBJ databases">
        <authorList>
            <person name="Herpell B J."/>
        </authorList>
    </citation>
    <scope>NUCLEOTIDE SEQUENCE [LARGE SCALE GENOMIC DNA]</scope>
    <source>
        <strain evidence="2">Msb3</strain>
        <plasmid evidence="1 2">pI</plasmid>
    </source>
</reference>
<keyword evidence="1" id="KW-0614">Plasmid</keyword>
<sequence length="138" mass="15588">MAPLFVRGYLKQRTALQSQLLLAKACFCDLLLDVLREQRVQVRRWVDIVGKHVGLVRAGHRVGLGRAEQRRGQRRAILRRGQAVEHFRMLRAVSGCVGGHRLEVTCRARIRHSEAVGLIVRRNPILPAESIDLDDLAA</sequence>
<organism evidence="1 2">
    <name type="scientific">Paraburkholderia dioscoreae</name>
    <dbReference type="NCBI Taxonomy" id="2604047"/>
    <lineage>
        <taxon>Bacteria</taxon>
        <taxon>Pseudomonadati</taxon>
        <taxon>Pseudomonadota</taxon>
        <taxon>Betaproteobacteria</taxon>
        <taxon>Burkholderiales</taxon>
        <taxon>Burkholderiaceae</taxon>
        <taxon>Paraburkholderia</taxon>
    </lineage>
</organism>
<name>A0A5Q4ZHR0_9BURK</name>
<protein>
    <submittedName>
        <fullName evidence="1">Uncharacterized protein</fullName>
    </submittedName>
</protein>
<evidence type="ECO:0000313" key="1">
    <source>
        <dbReference type="EMBL" id="VVD30917.1"/>
    </source>
</evidence>
<dbReference type="AlphaFoldDB" id="A0A5Q4ZHR0"/>
<accession>A0A5Q4ZHR0</accession>